<dbReference type="Gene3D" id="3.30.420.10">
    <property type="entry name" value="Ribonuclease H-like superfamily/Ribonuclease H"/>
    <property type="match status" value="1"/>
</dbReference>
<dbReference type="eggNOG" id="COG3335">
    <property type="taxonomic scope" value="Bacteria"/>
</dbReference>
<evidence type="ECO:0000259" key="1">
    <source>
        <dbReference type="Pfam" id="PF13358"/>
    </source>
</evidence>
<dbReference type="Pfam" id="PF13358">
    <property type="entry name" value="DDE_3"/>
    <property type="match status" value="1"/>
</dbReference>
<proteinExistence type="predicted"/>
<dbReference type="InterPro" id="IPR038717">
    <property type="entry name" value="Tc1-like_DDE_dom"/>
</dbReference>
<accession>U1YH37</accession>
<evidence type="ECO:0000313" key="2">
    <source>
        <dbReference type="EMBL" id="ERI11412.1"/>
    </source>
</evidence>
<dbReference type="EMBL" id="AWSJ01000039">
    <property type="protein sequence ID" value="ERI11412.1"/>
    <property type="molecule type" value="Genomic_DNA"/>
</dbReference>
<dbReference type="AlphaFoldDB" id="U1YH37"/>
<dbReference type="PANTHER" id="PTHR46564:SF1">
    <property type="entry name" value="TRANSPOSASE"/>
    <property type="match status" value="1"/>
</dbReference>
<protein>
    <recommendedName>
        <fullName evidence="1">Tc1-like transposase DDE domain-containing protein</fullName>
    </recommendedName>
</protein>
<keyword evidence="3" id="KW-1185">Reference proteome</keyword>
<dbReference type="Proteomes" id="UP000016511">
    <property type="component" value="Unassembled WGS sequence"/>
</dbReference>
<reference evidence="2 3" key="1">
    <citation type="submission" date="2013-08" db="EMBL/GenBank/DDBJ databases">
        <authorList>
            <person name="Weinstock G."/>
            <person name="Sodergren E."/>
            <person name="Wylie T."/>
            <person name="Fulton L."/>
            <person name="Fulton R."/>
            <person name="Fronick C."/>
            <person name="O'Laughlin M."/>
            <person name="Godfrey J."/>
            <person name="Miner T."/>
            <person name="Herter B."/>
            <person name="Appelbaum E."/>
            <person name="Cordes M."/>
            <person name="Lek S."/>
            <person name="Wollam A."/>
            <person name="Pepin K.H."/>
            <person name="Palsikar V.B."/>
            <person name="Mitreva M."/>
            <person name="Wilson R.K."/>
        </authorList>
    </citation>
    <scope>NUCLEOTIDE SEQUENCE [LARGE SCALE GENOMIC DNA]</scope>
    <source>
        <strain evidence="2 3">ATCC 12856</strain>
    </source>
</reference>
<name>U1YH37_ANEAE</name>
<dbReference type="GO" id="GO:0003676">
    <property type="term" value="F:nucleic acid binding"/>
    <property type="evidence" value="ECO:0007669"/>
    <property type="project" value="InterPro"/>
</dbReference>
<organism evidence="2 3">
    <name type="scientific">Aneurinibacillus aneurinilyticus ATCC 12856</name>
    <dbReference type="NCBI Taxonomy" id="649747"/>
    <lineage>
        <taxon>Bacteria</taxon>
        <taxon>Bacillati</taxon>
        <taxon>Bacillota</taxon>
        <taxon>Bacilli</taxon>
        <taxon>Bacillales</taxon>
        <taxon>Paenibacillaceae</taxon>
        <taxon>Aneurinibacillus group</taxon>
        <taxon>Aneurinibacillus</taxon>
    </lineage>
</organism>
<feature type="domain" description="Tc1-like transposase DDE" evidence="1">
    <location>
        <begin position="2"/>
        <end position="94"/>
    </location>
</feature>
<gene>
    <name evidence="2" type="ORF">HMPREF0083_00495</name>
</gene>
<sequence length="120" mass="14043">MFCIEREQYDAQTFLDFLELVLEQYPTGKIVMVLDNTRIHHAKLIQPFLEEQAECLSLVFLPPYSPNLNLIEGLWSWLKKSIIENVFYSSVKEILINAQAFIQHINQDLGQVINRLCTKM</sequence>
<dbReference type="STRING" id="649747.HMPREF0083_00495"/>
<dbReference type="PATRIC" id="fig|649747.3.peg.447"/>
<evidence type="ECO:0000313" key="3">
    <source>
        <dbReference type="Proteomes" id="UP000016511"/>
    </source>
</evidence>
<comment type="caution">
    <text evidence="2">The sequence shown here is derived from an EMBL/GenBank/DDBJ whole genome shotgun (WGS) entry which is preliminary data.</text>
</comment>
<dbReference type="InterPro" id="IPR036397">
    <property type="entry name" value="RNaseH_sf"/>
</dbReference>
<dbReference type="PANTHER" id="PTHR46564">
    <property type="entry name" value="TRANSPOSASE"/>
    <property type="match status" value="1"/>
</dbReference>
<dbReference type="HOGENOM" id="CLU_056788_15_2_9"/>